<organism evidence="1 2">
    <name type="scientific">Acetobacter oeni</name>
    <dbReference type="NCBI Taxonomy" id="304077"/>
    <lineage>
        <taxon>Bacteria</taxon>
        <taxon>Pseudomonadati</taxon>
        <taxon>Pseudomonadota</taxon>
        <taxon>Alphaproteobacteria</taxon>
        <taxon>Acetobacterales</taxon>
        <taxon>Acetobacteraceae</taxon>
        <taxon>Acetobacter</taxon>
    </lineage>
</organism>
<sequence length="58" mass="5990">MGGTMNDEPKMRGNVAGISSIGAVPSRFICLPAAFGEDDDGAVSGEDDDVFCPCGRPR</sequence>
<reference evidence="1 2" key="1">
    <citation type="submission" date="2019-07" db="EMBL/GenBank/DDBJ databases">
        <title>Whole genome shotgun sequence of Acetobacter oeni NBRC 105207.</title>
        <authorList>
            <person name="Hosoyama A."/>
            <person name="Uohara A."/>
            <person name="Ohji S."/>
            <person name="Ichikawa N."/>
        </authorList>
    </citation>
    <scope>NUCLEOTIDE SEQUENCE [LARGE SCALE GENOMIC DNA]</scope>
    <source>
        <strain evidence="1 2">NBRC 105207</strain>
    </source>
</reference>
<accession>A0A511XHT2</accession>
<evidence type="ECO:0000313" key="2">
    <source>
        <dbReference type="Proteomes" id="UP000321746"/>
    </source>
</evidence>
<dbReference type="AlphaFoldDB" id="A0A511XHT2"/>
<evidence type="ECO:0000313" key="1">
    <source>
        <dbReference type="EMBL" id="GEN62498.1"/>
    </source>
</evidence>
<comment type="caution">
    <text evidence="1">The sequence shown here is derived from an EMBL/GenBank/DDBJ whole genome shotgun (WGS) entry which is preliminary data.</text>
</comment>
<protein>
    <submittedName>
        <fullName evidence="1">Uncharacterized protein</fullName>
    </submittedName>
</protein>
<keyword evidence="2" id="KW-1185">Reference proteome</keyword>
<dbReference type="Proteomes" id="UP000321746">
    <property type="component" value="Unassembled WGS sequence"/>
</dbReference>
<name>A0A511XHT2_9PROT</name>
<gene>
    <name evidence="1" type="ORF">AOE01nite_07220</name>
</gene>
<dbReference type="EMBL" id="BJYG01000006">
    <property type="protein sequence ID" value="GEN62498.1"/>
    <property type="molecule type" value="Genomic_DNA"/>
</dbReference>
<proteinExistence type="predicted"/>